<feature type="domain" description="Peptidase S59" evidence="1">
    <location>
        <begin position="2"/>
        <end position="43"/>
    </location>
</feature>
<dbReference type="GO" id="GO:0017056">
    <property type="term" value="F:structural constituent of nuclear pore"/>
    <property type="evidence" value="ECO:0007669"/>
    <property type="project" value="InterPro"/>
</dbReference>
<dbReference type="InterPro" id="IPR007230">
    <property type="entry name" value="Nup98_auto-Pept-S59_dom"/>
</dbReference>
<feature type="non-terminal residue" evidence="2">
    <location>
        <position position="43"/>
    </location>
</feature>
<dbReference type="PROSITE" id="PS51434">
    <property type="entry name" value="NUP_C"/>
    <property type="match status" value="1"/>
</dbReference>
<reference evidence="2" key="2">
    <citation type="submission" date="2016-06" db="EMBL/GenBank/DDBJ databases">
        <title>The genome of a short-lived fish provides insights into sex chromosome evolution and the genetic control of aging.</title>
        <authorList>
            <person name="Reichwald K."/>
            <person name="Felder M."/>
            <person name="Petzold A."/>
            <person name="Koch P."/>
            <person name="Groth M."/>
            <person name="Platzer M."/>
        </authorList>
    </citation>
    <scope>NUCLEOTIDE SEQUENCE</scope>
    <source>
        <tissue evidence="2">Brain</tissue>
    </source>
</reference>
<dbReference type="EMBL" id="HAEC01001470">
    <property type="protein sequence ID" value="SBQ69547.1"/>
    <property type="molecule type" value="Transcribed_RNA"/>
</dbReference>
<name>A0A1A8GEC0_9TELE</name>
<evidence type="ECO:0000259" key="1">
    <source>
        <dbReference type="PROSITE" id="PS51434"/>
    </source>
</evidence>
<dbReference type="AlphaFoldDB" id="A0A1A8GEC0"/>
<gene>
    <name evidence="2" type="primary">Nfu_g_1_007509</name>
</gene>
<evidence type="ECO:0000313" key="2">
    <source>
        <dbReference type="EMBL" id="SBQ69547.1"/>
    </source>
</evidence>
<reference evidence="2" key="1">
    <citation type="submission" date="2016-05" db="EMBL/GenBank/DDBJ databases">
        <authorList>
            <person name="Lavstsen T."/>
            <person name="Jespersen J.S."/>
        </authorList>
    </citation>
    <scope>NUCLEOTIDE SEQUENCE</scope>
    <source>
        <tissue evidence="2">Brain</tissue>
    </source>
</reference>
<accession>A0A1A8GEC0</accession>
<dbReference type="GO" id="GO:0005643">
    <property type="term" value="C:nuclear pore"/>
    <property type="evidence" value="ECO:0007669"/>
    <property type="project" value="InterPro"/>
</dbReference>
<sequence length="43" mass="5038">MTQEPRTRPRKQTLTERTVDQLSVIKTLKISRTLQNNHCSQIS</sequence>
<protein>
    <recommendedName>
        <fullName evidence="1">Peptidase S59 domain-containing protein</fullName>
    </recommendedName>
</protein>
<proteinExistence type="predicted"/>
<organism evidence="2">
    <name type="scientific">Nothobranchius korthausae</name>
    <dbReference type="NCBI Taxonomy" id="1143690"/>
    <lineage>
        <taxon>Eukaryota</taxon>
        <taxon>Metazoa</taxon>
        <taxon>Chordata</taxon>
        <taxon>Craniata</taxon>
        <taxon>Vertebrata</taxon>
        <taxon>Euteleostomi</taxon>
        <taxon>Actinopterygii</taxon>
        <taxon>Neopterygii</taxon>
        <taxon>Teleostei</taxon>
        <taxon>Neoteleostei</taxon>
        <taxon>Acanthomorphata</taxon>
        <taxon>Ovalentaria</taxon>
        <taxon>Atherinomorphae</taxon>
        <taxon>Cyprinodontiformes</taxon>
        <taxon>Nothobranchiidae</taxon>
        <taxon>Nothobranchius</taxon>
    </lineage>
</organism>